<keyword evidence="3" id="KW-1185">Reference proteome</keyword>
<dbReference type="EMBL" id="CP111028">
    <property type="protein sequence ID" value="WAR30521.1"/>
    <property type="molecule type" value="Genomic_DNA"/>
</dbReference>
<organism evidence="2 3">
    <name type="scientific">Mya arenaria</name>
    <name type="common">Soft-shell clam</name>
    <dbReference type="NCBI Taxonomy" id="6604"/>
    <lineage>
        <taxon>Eukaryota</taxon>
        <taxon>Metazoa</taxon>
        <taxon>Spiralia</taxon>
        <taxon>Lophotrochozoa</taxon>
        <taxon>Mollusca</taxon>
        <taxon>Bivalvia</taxon>
        <taxon>Autobranchia</taxon>
        <taxon>Heteroconchia</taxon>
        <taxon>Euheterodonta</taxon>
        <taxon>Imparidentia</taxon>
        <taxon>Neoheterodontei</taxon>
        <taxon>Myida</taxon>
        <taxon>Myoidea</taxon>
        <taxon>Myidae</taxon>
        <taxon>Mya</taxon>
    </lineage>
</organism>
<evidence type="ECO:0000256" key="1">
    <source>
        <dbReference type="SAM" id="MobiDB-lite"/>
    </source>
</evidence>
<accession>A0ABY7GH86</accession>
<evidence type="ECO:0000313" key="3">
    <source>
        <dbReference type="Proteomes" id="UP001164746"/>
    </source>
</evidence>
<name>A0ABY7GH86_MYAAR</name>
<feature type="region of interest" description="Disordered" evidence="1">
    <location>
        <begin position="619"/>
        <end position="648"/>
    </location>
</feature>
<evidence type="ECO:0000313" key="2">
    <source>
        <dbReference type="EMBL" id="WAR30521.1"/>
    </source>
</evidence>
<dbReference type="PANTHER" id="PTHR13503">
    <property type="entry name" value="NEGATIVE ELONGATION FACTOR COMPLEX MEMBER B"/>
    <property type="match status" value="1"/>
</dbReference>
<dbReference type="PANTHER" id="PTHR13503:SF3">
    <property type="entry name" value="NEGATIVE ELONGATION FACTOR B"/>
    <property type="match status" value="1"/>
</dbReference>
<gene>
    <name evidence="2" type="ORF">MAR_033063</name>
</gene>
<reference evidence="2" key="1">
    <citation type="submission" date="2022-11" db="EMBL/GenBank/DDBJ databases">
        <title>Centuries of genome instability and evolution in soft-shell clam transmissible cancer (bioRxiv).</title>
        <authorList>
            <person name="Hart S.F.M."/>
            <person name="Yonemitsu M.A."/>
            <person name="Giersch R.M."/>
            <person name="Beal B.F."/>
            <person name="Arriagada G."/>
            <person name="Davis B.W."/>
            <person name="Ostrander E.A."/>
            <person name="Goff S.P."/>
            <person name="Metzger M.J."/>
        </authorList>
    </citation>
    <scope>NUCLEOTIDE SEQUENCE</scope>
    <source>
        <strain evidence="2">MELC-2E11</strain>
        <tissue evidence="2">Siphon/mantle</tissue>
    </source>
</reference>
<proteinExistence type="predicted"/>
<feature type="non-terminal residue" evidence="2">
    <location>
        <position position="1"/>
    </location>
</feature>
<sequence>MAGLEPLGIPGGDSLREALTNSSDPIGAIEEFQQENGVLLPSLKPALPFLDLHGVKRLEFHHSVLEELREKLIQKINDLAAADDPDKLQKLETMLEKSFCVIKVDSLRPVVMCMLKNLPKIKDSYLKEILGDKDLYKEAATEVKRQIWEENQALFGDEVSPLLSQYIREKENTLFSHENSQSTFFLLSPKARRQGEVIQKLTNMVGKSVKLYDMVLQFLRTLFLRTRNMHYCTLRAELLMSLHDQEVNDICAVDPCHKFTWCVDACIREKFVDSKRARELQGFLDNIKRGQEFVLGDLSMILCDPYTLNTVALSIVRALQHCMNNDTLPRESADIVLLLRMLGLGLGAWDMIDNQVFKEPKLEPVLITKYLPTLAGLVVEDQTRPVSARLPDDPPPIPQPPSQLFLIFIKESEVAAMTALYYTMQAGRQRDRFALCQILPSLAICQGERHFDDTFLHTLVSYLISMADDFSNEDFCLVHNEAIHQAYDSLSEKISSYQPSPATPTETFDDPLMSVPAPTPAMIIQALPLQHKIGRPPHKHMKISAQLYASFNTFHDRKHTPVLHPENGFSCNNKFTLLYWQCNGSESDLMKQNQVTIPTCNGSESDLPKQNQVTIPTCNGSESDLPKQNQVTIPTCNGSESDLPKQNQ</sequence>
<dbReference type="InterPro" id="IPR010405">
    <property type="entry name" value="COBRA1"/>
</dbReference>
<dbReference type="Proteomes" id="UP001164746">
    <property type="component" value="Chromosome 17"/>
</dbReference>
<dbReference type="Pfam" id="PF06209">
    <property type="entry name" value="COBRA1"/>
    <property type="match status" value="1"/>
</dbReference>
<protein>
    <submittedName>
        <fullName evidence="2">NELFB-like protein</fullName>
    </submittedName>
</protein>